<feature type="chain" id="PRO_5039100753" evidence="2">
    <location>
        <begin position="25"/>
        <end position="200"/>
    </location>
</feature>
<dbReference type="PROSITE" id="PS51257">
    <property type="entry name" value="PROKAR_LIPOPROTEIN"/>
    <property type="match status" value="1"/>
</dbReference>
<dbReference type="AlphaFoldDB" id="A0A7W7H1L3"/>
<keyword evidence="2" id="KW-0732">Signal</keyword>
<dbReference type="Proteomes" id="UP000546162">
    <property type="component" value="Unassembled WGS sequence"/>
</dbReference>
<keyword evidence="4" id="KW-1185">Reference proteome</keyword>
<organism evidence="3 4">
    <name type="scientific">Actinoplanes octamycinicus</name>
    <dbReference type="NCBI Taxonomy" id="135948"/>
    <lineage>
        <taxon>Bacteria</taxon>
        <taxon>Bacillati</taxon>
        <taxon>Actinomycetota</taxon>
        <taxon>Actinomycetes</taxon>
        <taxon>Micromonosporales</taxon>
        <taxon>Micromonosporaceae</taxon>
        <taxon>Actinoplanes</taxon>
    </lineage>
</organism>
<feature type="signal peptide" evidence="2">
    <location>
        <begin position="1"/>
        <end position="24"/>
    </location>
</feature>
<proteinExistence type="predicted"/>
<feature type="compositionally biased region" description="Basic and acidic residues" evidence="1">
    <location>
        <begin position="73"/>
        <end position="85"/>
    </location>
</feature>
<sequence>MTIRRVGGLLAVTAALVFSAAGCADDEPAGAPVAAAGGGDAVPAVTPSAAASPGPGPQAGQSAQPGQQTQAAGEKKPPATKERQSTKTAKPAEPAGTARPAALPATADSDPACRPPALLEAAAPALGATVPARTEVLGCRNGFARLLAVGQGDAEIPGGSQLFLHSDKGVWKVFGRASAGTDCGDSGLAAPVKAVCTGLV</sequence>
<evidence type="ECO:0000313" key="4">
    <source>
        <dbReference type="Proteomes" id="UP000546162"/>
    </source>
</evidence>
<comment type="caution">
    <text evidence="3">The sequence shown here is derived from an EMBL/GenBank/DDBJ whole genome shotgun (WGS) entry which is preliminary data.</text>
</comment>
<protein>
    <submittedName>
        <fullName evidence="3">Uncharacterized protein</fullName>
    </submittedName>
</protein>
<evidence type="ECO:0000256" key="1">
    <source>
        <dbReference type="SAM" id="MobiDB-lite"/>
    </source>
</evidence>
<dbReference type="RefSeq" id="WP_185042461.1">
    <property type="nucleotide sequence ID" value="NZ_BAABFG010000005.1"/>
</dbReference>
<name>A0A7W7H1L3_9ACTN</name>
<evidence type="ECO:0000256" key="2">
    <source>
        <dbReference type="SAM" id="SignalP"/>
    </source>
</evidence>
<feature type="region of interest" description="Disordered" evidence="1">
    <location>
        <begin position="31"/>
        <end position="115"/>
    </location>
</feature>
<evidence type="ECO:0000313" key="3">
    <source>
        <dbReference type="EMBL" id="MBB4742042.1"/>
    </source>
</evidence>
<reference evidence="3 4" key="1">
    <citation type="submission" date="2020-08" db="EMBL/GenBank/DDBJ databases">
        <title>Sequencing the genomes of 1000 actinobacteria strains.</title>
        <authorList>
            <person name="Klenk H.-P."/>
        </authorList>
    </citation>
    <scope>NUCLEOTIDE SEQUENCE [LARGE SCALE GENOMIC DNA]</scope>
    <source>
        <strain evidence="3 4">DSM 45809</strain>
    </source>
</reference>
<dbReference type="EMBL" id="JACHNB010000001">
    <property type="protein sequence ID" value="MBB4742042.1"/>
    <property type="molecule type" value="Genomic_DNA"/>
</dbReference>
<gene>
    <name evidence="3" type="ORF">BJY16_005501</name>
</gene>
<feature type="compositionally biased region" description="Low complexity" evidence="1">
    <location>
        <begin position="31"/>
        <end position="72"/>
    </location>
</feature>
<accession>A0A7W7H1L3</accession>